<accession>A0A4S8LIP6</accession>
<evidence type="ECO:0000313" key="3">
    <source>
        <dbReference type="Proteomes" id="UP000297245"/>
    </source>
</evidence>
<dbReference type="AlphaFoldDB" id="A0A4S8LIP6"/>
<reference evidence="2 3" key="1">
    <citation type="journal article" date="2019" name="Nat. Ecol. Evol.">
        <title>Megaphylogeny resolves global patterns of mushroom evolution.</title>
        <authorList>
            <person name="Varga T."/>
            <person name="Krizsan K."/>
            <person name="Foldi C."/>
            <person name="Dima B."/>
            <person name="Sanchez-Garcia M."/>
            <person name="Sanchez-Ramirez S."/>
            <person name="Szollosi G.J."/>
            <person name="Szarkandi J.G."/>
            <person name="Papp V."/>
            <person name="Albert L."/>
            <person name="Andreopoulos W."/>
            <person name="Angelini C."/>
            <person name="Antonin V."/>
            <person name="Barry K.W."/>
            <person name="Bougher N.L."/>
            <person name="Buchanan P."/>
            <person name="Buyck B."/>
            <person name="Bense V."/>
            <person name="Catcheside P."/>
            <person name="Chovatia M."/>
            <person name="Cooper J."/>
            <person name="Damon W."/>
            <person name="Desjardin D."/>
            <person name="Finy P."/>
            <person name="Geml J."/>
            <person name="Haridas S."/>
            <person name="Hughes K."/>
            <person name="Justo A."/>
            <person name="Karasinski D."/>
            <person name="Kautmanova I."/>
            <person name="Kiss B."/>
            <person name="Kocsube S."/>
            <person name="Kotiranta H."/>
            <person name="LaButti K.M."/>
            <person name="Lechner B.E."/>
            <person name="Liimatainen K."/>
            <person name="Lipzen A."/>
            <person name="Lukacs Z."/>
            <person name="Mihaltcheva S."/>
            <person name="Morgado L.N."/>
            <person name="Niskanen T."/>
            <person name="Noordeloos M.E."/>
            <person name="Ohm R.A."/>
            <person name="Ortiz-Santana B."/>
            <person name="Ovrebo C."/>
            <person name="Racz N."/>
            <person name="Riley R."/>
            <person name="Savchenko A."/>
            <person name="Shiryaev A."/>
            <person name="Soop K."/>
            <person name="Spirin V."/>
            <person name="Szebenyi C."/>
            <person name="Tomsovsky M."/>
            <person name="Tulloss R.E."/>
            <person name="Uehling J."/>
            <person name="Grigoriev I.V."/>
            <person name="Vagvolgyi C."/>
            <person name="Papp T."/>
            <person name="Martin F.M."/>
            <person name="Miettinen O."/>
            <person name="Hibbett D.S."/>
            <person name="Nagy L.G."/>
        </authorList>
    </citation>
    <scope>NUCLEOTIDE SEQUENCE [LARGE SCALE GENOMIC DNA]</scope>
    <source>
        <strain evidence="2 3">CBS 962.96</strain>
    </source>
</reference>
<feature type="compositionally biased region" description="Basic and acidic residues" evidence="1">
    <location>
        <begin position="78"/>
        <end position="89"/>
    </location>
</feature>
<evidence type="ECO:0000313" key="2">
    <source>
        <dbReference type="EMBL" id="THU88770.1"/>
    </source>
</evidence>
<dbReference type="EMBL" id="ML179396">
    <property type="protein sequence ID" value="THU88770.1"/>
    <property type="molecule type" value="Genomic_DNA"/>
</dbReference>
<feature type="compositionally biased region" description="Polar residues" evidence="1">
    <location>
        <begin position="35"/>
        <end position="57"/>
    </location>
</feature>
<protein>
    <submittedName>
        <fullName evidence="2">Uncharacterized protein</fullName>
    </submittedName>
</protein>
<evidence type="ECO:0000256" key="1">
    <source>
        <dbReference type="SAM" id="MobiDB-lite"/>
    </source>
</evidence>
<organism evidence="2 3">
    <name type="scientific">Dendrothele bispora (strain CBS 962.96)</name>
    <dbReference type="NCBI Taxonomy" id="1314807"/>
    <lineage>
        <taxon>Eukaryota</taxon>
        <taxon>Fungi</taxon>
        <taxon>Dikarya</taxon>
        <taxon>Basidiomycota</taxon>
        <taxon>Agaricomycotina</taxon>
        <taxon>Agaricomycetes</taxon>
        <taxon>Agaricomycetidae</taxon>
        <taxon>Agaricales</taxon>
        <taxon>Agaricales incertae sedis</taxon>
        <taxon>Dendrothele</taxon>
    </lineage>
</organism>
<name>A0A4S8LIP6_DENBC</name>
<sequence>MGWLKQLRHSLRHGAQSLLGVLDSDDDNEQKLDTRSVQSSSYPGVVNNLTPVPTNSDTMEEENQVTEQLINASNSNSSEKHAPVFKEGI</sequence>
<gene>
    <name evidence="2" type="ORF">K435DRAFT_865972</name>
</gene>
<feature type="region of interest" description="Disordered" evidence="1">
    <location>
        <begin position="70"/>
        <end position="89"/>
    </location>
</feature>
<feature type="region of interest" description="Disordered" evidence="1">
    <location>
        <begin position="22"/>
        <end position="65"/>
    </location>
</feature>
<dbReference type="Proteomes" id="UP000297245">
    <property type="component" value="Unassembled WGS sequence"/>
</dbReference>
<keyword evidence="3" id="KW-1185">Reference proteome</keyword>
<proteinExistence type="predicted"/>